<feature type="signal peptide" evidence="3">
    <location>
        <begin position="1"/>
        <end position="28"/>
    </location>
</feature>
<dbReference type="SUPFAM" id="SSF54001">
    <property type="entry name" value="Cysteine proteinases"/>
    <property type="match status" value="1"/>
</dbReference>
<name>A0A7S0FXM9_9DINO</name>
<dbReference type="InterPro" id="IPR000668">
    <property type="entry name" value="Peptidase_C1A_C"/>
</dbReference>
<dbReference type="InterPro" id="IPR025660">
    <property type="entry name" value="Pept_his_AS"/>
</dbReference>
<reference evidence="5" key="1">
    <citation type="submission" date="2021-01" db="EMBL/GenBank/DDBJ databases">
        <authorList>
            <person name="Corre E."/>
            <person name="Pelletier E."/>
            <person name="Niang G."/>
            <person name="Scheremetjew M."/>
            <person name="Finn R."/>
            <person name="Kale V."/>
            <person name="Holt S."/>
            <person name="Cochrane G."/>
            <person name="Meng A."/>
            <person name="Brown T."/>
            <person name="Cohen L."/>
        </authorList>
    </citation>
    <scope>NUCLEOTIDE SEQUENCE</scope>
    <source>
        <strain evidence="5">Pbaha01</strain>
    </source>
</reference>
<proteinExistence type="inferred from homology"/>
<dbReference type="InterPro" id="IPR013128">
    <property type="entry name" value="Peptidase_C1A"/>
</dbReference>
<dbReference type="Pfam" id="PF00112">
    <property type="entry name" value="Peptidase_C1"/>
    <property type="match status" value="1"/>
</dbReference>
<gene>
    <name evidence="5" type="ORF">PBAH0796_LOCUS28109</name>
</gene>
<evidence type="ECO:0000256" key="1">
    <source>
        <dbReference type="ARBA" id="ARBA00008455"/>
    </source>
</evidence>
<dbReference type="SMART" id="SM00645">
    <property type="entry name" value="Pept_C1"/>
    <property type="match status" value="1"/>
</dbReference>
<evidence type="ECO:0000256" key="3">
    <source>
        <dbReference type="SAM" id="SignalP"/>
    </source>
</evidence>
<dbReference type="PROSITE" id="PS00639">
    <property type="entry name" value="THIOL_PROTEASE_HIS"/>
    <property type="match status" value="1"/>
</dbReference>
<dbReference type="PRINTS" id="PR00705">
    <property type="entry name" value="PAPAIN"/>
</dbReference>
<dbReference type="InterPro" id="IPR038765">
    <property type="entry name" value="Papain-like_cys_pep_sf"/>
</dbReference>
<evidence type="ECO:0000256" key="2">
    <source>
        <dbReference type="ARBA" id="ARBA00023145"/>
    </source>
</evidence>
<keyword evidence="2" id="KW-0865">Zymogen</keyword>
<protein>
    <recommendedName>
        <fullName evidence="4">Peptidase C1A papain C-terminal domain-containing protein</fullName>
    </recommendedName>
</protein>
<dbReference type="Gene3D" id="3.90.70.10">
    <property type="entry name" value="Cysteine proteinases"/>
    <property type="match status" value="1"/>
</dbReference>
<feature type="chain" id="PRO_5030908631" description="Peptidase C1A papain C-terminal domain-containing protein" evidence="3">
    <location>
        <begin position="29"/>
        <end position="384"/>
    </location>
</feature>
<dbReference type="InterPro" id="IPR000169">
    <property type="entry name" value="Pept_cys_AS"/>
</dbReference>
<dbReference type="EMBL" id="HBEG01046268">
    <property type="protein sequence ID" value="CAD8384421.1"/>
    <property type="molecule type" value="Transcribed_RNA"/>
</dbReference>
<dbReference type="AlphaFoldDB" id="A0A7S0FXM9"/>
<accession>A0A7S0FXM9</accession>
<dbReference type="PROSITE" id="PS00139">
    <property type="entry name" value="THIOL_PROTEASE_CYS"/>
    <property type="match status" value="1"/>
</dbReference>
<dbReference type="InterPro" id="IPR039417">
    <property type="entry name" value="Peptidase_C1A_papain-like"/>
</dbReference>
<dbReference type="GO" id="GO:0008234">
    <property type="term" value="F:cysteine-type peptidase activity"/>
    <property type="evidence" value="ECO:0007669"/>
    <property type="project" value="InterPro"/>
</dbReference>
<feature type="domain" description="Peptidase C1A papain C-terminal" evidence="4">
    <location>
        <begin position="123"/>
        <end position="356"/>
    </location>
</feature>
<comment type="similarity">
    <text evidence="1">Belongs to the peptidase C1 family.</text>
</comment>
<organism evidence="5">
    <name type="scientific">Pyrodinium bahamense</name>
    <dbReference type="NCBI Taxonomy" id="73915"/>
    <lineage>
        <taxon>Eukaryota</taxon>
        <taxon>Sar</taxon>
        <taxon>Alveolata</taxon>
        <taxon>Dinophyceae</taxon>
        <taxon>Gonyaulacales</taxon>
        <taxon>Pyrocystaceae</taxon>
        <taxon>Pyrodinium</taxon>
    </lineage>
</organism>
<dbReference type="GO" id="GO:0006508">
    <property type="term" value="P:proteolysis"/>
    <property type="evidence" value="ECO:0007669"/>
    <property type="project" value="InterPro"/>
</dbReference>
<dbReference type="PANTHER" id="PTHR12411">
    <property type="entry name" value="CYSTEINE PROTEASE FAMILY C1-RELATED"/>
    <property type="match status" value="1"/>
</dbReference>
<keyword evidence="3" id="KW-0732">Signal</keyword>
<evidence type="ECO:0000259" key="4">
    <source>
        <dbReference type="SMART" id="SM00645"/>
    </source>
</evidence>
<evidence type="ECO:0000313" key="5">
    <source>
        <dbReference type="EMBL" id="CAD8384421.1"/>
    </source>
</evidence>
<sequence>MAPAGQAAAPMITSLVTLLLAVPGPVAASSSVLNFEAYLARFGLQYPESELPARRALFVQRLAAISEHNAKDRRLWTAGVNELTAATAPEISARFGYSKALREPHVAAGALAQRPLLRANLAPPRSFDWRDHRPSVATAVKNQGSCGCCWAFAAAAALESHIALKTGILFDLSPQQLNSCTPNPQQCGGSGGCLGATAQLAFNYTIQAGINTQWNYPYMSGITGKTEECLGSAGGYGAHKYGRRVAGIRSYVQLPRNDAQALMAALLEGPVAVTVAANEWFLYDGGIFDACDKIRPLLNHAVVLMGFGVDPLNGDPYWLVQNSWGTGWGEGGRIRLLRHTSNTAWCGVDDQPELGTGCDGGPEKVTVCGMCGILYDNVVPHFSA</sequence>
<dbReference type="CDD" id="cd02248">
    <property type="entry name" value="Peptidase_C1A"/>
    <property type="match status" value="1"/>
</dbReference>